<dbReference type="Gene3D" id="1.20.140.160">
    <property type="match status" value="1"/>
</dbReference>
<dbReference type="GO" id="GO:0003677">
    <property type="term" value="F:DNA binding"/>
    <property type="evidence" value="ECO:0007669"/>
    <property type="project" value="UniProtKB-KW"/>
</dbReference>
<dbReference type="CDD" id="cd06171">
    <property type="entry name" value="Sigma70_r4"/>
    <property type="match status" value="1"/>
</dbReference>
<dbReference type="PRINTS" id="PR00046">
    <property type="entry name" value="SIGMA70FCT"/>
</dbReference>
<dbReference type="OrthoDB" id="9799825at2"/>
<gene>
    <name evidence="6" type="ORF">FZC76_01400</name>
</gene>
<dbReference type="InterPro" id="IPR013325">
    <property type="entry name" value="RNA_pol_sigma_r2"/>
</dbReference>
<dbReference type="InterPro" id="IPR012845">
    <property type="entry name" value="RNA_pol_sigma_FliA_WhiG"/>
</dbReference>
<evidence type="ECO:0000259" key="5">
    <source>
        <dbReference type="PROSITE" id="PS00716"/>
    </source>
</evidence>
<sequence length="254" mass="29441">MTTSTTNKDTLYWDLWKTKKDPDAGDYLVKKYMPLVHYHVQRISTGLPKSVKREELKSLAFVGLFDAIEKFDPSRDLKFDTYASFRIRGSIIDGLRKEDWLPRSVREKAKRIEATLEKLEQKLMRNATLEEVATYLGMPEEEVSTVMHEVFYSNILSMDEMPKENDDQSHGAYVLKDDKVISPEDELLKSELIHQLGEQIENLTENEQIVISLFYKEELTLTEIGQVLGLTTSRISQIHSKAIFKLRKQLNPIL</sequence>
<reference evidence="6 7" key="1">
    <citation type="submission" date="2019-08" db="EMBL/GenBank/DDBJ databases">
        <title>Bacillus genomes from the desert of Cuatro Cienegas, Coahuila.</title>
        <authorList>
            <person name="Olmedo-Alvarez G."/>
        </authorList>
    </citation>
    <scope>NUCLEOTIDE SEQUENCE [LARGE SCALE GENOMIC DNA]</scope>
    <source>
        <strain evidence="6 7">CH28_1T</strain>
    </source>
</reference>
<feature type="domain" description="RNA polymerase sigma-70" evidence="5">
    <location>
        <begin position="220"/>
        <end position="246"/>
    </location>
</feature>
<dbReference type="InterPro" id="IPR013324">
    <property type="entry name" value="RNA_pol_sigma_r3/r4-like"/>
</dbReference>
<evidence type="ECO:0000313" key="6">
    <source>
        <dbReference type="EMBL" id="TYS70573.1"/>
    </source>
</evidence>
<dbReference type="InterPro" id="IPR007624">
    <property type="entry name" value="RNA_pol_sigma70_r3"/>
</dbReference>
<keyword evidence="3" id="KW-0238">DNA-binding</keyword>
<proteinExistence type="predicted"/>
<dbReference type="Proteomes" id="UP000322524">
    <property type="component" value="Unassembled WGS sequence"/>
</dbReference>
<evidence type="ECO:0000313" key="7">
    <source>
        <dbReference type="Proteomes" id="UP000322524"/>
    </source>
</evidence>
<keyword evidence="2" id="KW-0731">Sigma factor</keyword>
<dbReference type="Pfam" id="PF04539">
    <property type="entry name" value="Sigma70_r3"/>
    <property type="match status" value="1"/>
</dbReference>
<dbReference type="Gene3D" id="1.10.1740.10">
    <property type="match status" value="1"/>
</dbReference>
<dbReference type="Pfam" id="PF04542">
    <property type="entry name" value="Sigma70_r2"/>
    <property type="match status" value="1"/>
</dbReference>
<dbReference type="EMBL" id="VTEV01000001">
    <property type="protein sequence ID" value="TYS70573.1"/>
    <property type="molecule type" value="Genomic_DNA"/>
</dbReference>
<organism evidence="6 7">
    <name type="scientific">Sutcliffiella horikoshii</name>
    <dbReference type="NCBI Taxonomy" id="79883"/>
    <lineage>
        <taxon>Bacteria</taxon>
        <taxon>Bacillati</taxon>
        <taxon>Bacillota</taxon>
        <taxon>Bacilli</taxon>
        <taxon>Bacillales</taxon>
        <taxon>Bacillaceae</taxon>
        <taxon>Sutcliffiella</taxon>
    </lineage>
</organism>
<dbReference type="AlphaFoldDB" id="A0A5D4T4M9"/>
<dbReference type="GO" id="GO:0006352">
    <property type="term" value="P:DNA-templated transcription initiation"/>
    <property type="evidence" value="ECO:0007669"/>
    <property type="project" value="InterPro"/>
</dbReference>
<dbReference type="STRING" id="79883.GCA_001636495_02996"/>
<evidence type="ECO:0000256" key="3">
    <source>
        <dbReference type="ARBA" id="ARBA00023125"/>
    </source>
</evidence>
<dbReference type="PANTHER" id="PTHR30385">
    <property type="entry name" value="SIGMA FACTOR F FLAGELLAR"/>
    <property type="match status" value="1"/>
</dbReference>
<keyword evidence="4" id="KW-0804">Transcription</keyword>
<dbReference type="RefSeq" id="WP_148986478.1">
    <property type="nucleotide sequence ID" value="NZ_VTEV01000001.1"/>
</dbReference>
<dbReference type="InterPro" id="IPR007630">
    <property type="entry name" value="RNA_pol_sigma70_r4"/>
</dbReference>
<evidence type="ECO:0000256" key="1">
    <source>
        <dbReference type="ARBA" id="ARBA00023015"/>
    </source>
</evidence>
<dbReference type="Pfam" id="PF04545">
    <property type="entry name" value="Sigma70_r4"/>
    <property type="match status" value="1"/>
</dbReference>
<dbReference type="NCBIfam" id="TIGR02479">
    <property type="entry name" value="FliA_WhiG"/>
    <property type="match status" value="1"/>
</dbReference>
<dbReference type="InterPro" id="IPR000943">
    <property type="entry name" value="RNA_pol_sigma70"/>
</dbReference>
<name>A0A5D4T4M9_9BACI</name>
<dbReference type="InterPro" id="IPR014284">
    <property type="entry name" value="RNA_pol_sigma-70_dom"/>
</dbReference>
<dbReference type="SUPFAM" id="SSF88659">
    <property type="entry name" value="Sigma3 and sigma4 domains of RNA polymerase sigma factors"/>
    <property type="match status" value="2"/>
</dbReference>
<dbReference type="PIRSF" id="PIRSF000770">
    <property type="entry name" value="RNA_pol_sigma-SigE/K"/>
    <property type="match status" value="1"/>
</dbReference>
<dbReference type="InterPro" id="IPR007627">
    <property type="entry name" value="RNA_pol_sigma70_r2"/>
</dbReference>
<protein>
    <submittedName>
        <fullName evidence="6">FliA/WhiG family RNA polymerase sigma factor</fullName>
    </submittedName>
</protein>
<dbReference type="PANTHER" id="PTHR30385:SF7">
    <property type="entry name" value="RNA POLYMERASE SIGMA FACTOR FLIA"/>
    <property type="match status" value="1"/>
</dbReference>
<dbReference type="NCBIfam" id="NF005809">
    <property type="entry name" value="PRK07670.1"/>
    <property type="match status" value="1"/>
</dbReference>
<comment type="caution">
    <text evidence="6">The sequence shown here is derived from an EMBL/GenBank/DDBJ whole genome shotgun (WGS) entry which is preliminary data.</text>
</comment>
<dbReference type="NCBIfam" id="TIGR02937">
    <property type="entry name" value="sigma70-ECF"/>
    <property type="match status" value="1"/>
</dbReference>
<dbReference type="GO" id="GO:0003899">
    <property type="term" value="F:DNA-directed RNA polymerase activity"/>
    <property type="evidence" value="ECO:0007669"/>
    <property type="project" value="InterPro"/>
</dbReference>
<dbReference type="PROSITE" id="PS00716">
    <property type="entry name" value="SIGMA70_2"/>
    <property type="match status" value="1"/>
</dbReference>
<dbReference type="SUPFAM" id="SSF88946">
    <property type="entry name" value="Sigma2 domain of RNA polymerase sigma factors"/>
    <property type="match status" value="1"/>
</dbReference>
<keyword evidence="1" id="KW-0805">Transcription regulation</keyword>
<dbReference type="GO" id="GO:0016987">
    <property type="term" value="F:sigma factor activity"/>
    <property type="evidence" value="ECO:0007669"/>
    <property type="project" value="UniProtKB-KW"/>
</dbReference>
<evidence type="ECO:0000256" key="4">
    <source>
        <dbReference type="ARBA" id="ARBA00023163"/>
    </source>
</evidence>
<dbReference type="NCBIfam" id="NF005413">
    <property type="entry name" value="PRK06986.1"/>
    <property type="match status" value="1"/>
</dbReference>
<accession>A0A5D4T4M9</accession>
<evidence type="ECO:0000256" key="2">
    <source>
        <dbReference type="ARBA" id="ARBA00023082"/>
    </source>
</evidence>